<dbReference type="Proteomes" id="UP000263753">
    <property type="component" value="Chromosome"/>
</dbReference>
<organism evidence="1 2">
    <name type="scientific">Acinetobacter chinensis</name>
    <dbReference type="NCBI Taxonomy" id="2004650"/>
    <lineage>
        <taxon>Bacteria</taxon>
        <taxon>Pseudomonadati</taxon>
        <taxon>Pseudomonadota</taxon>
        <taxon>Gammaproteobacteria</taxon>
        <taxon>Moraxellales</taxon>
        <taxon>Moraxellaceae</taxon>
        <taxon>Acinetobacter</taxon>
    </lineage>
</organism>
<name>A0A3B7LWT2_9GAMM</name>
<proteinExistence type="predicted"/>
<protein>
    <submittedName>
        <fullName evidence="1">Uncharacterized protein</fullName>
    </submittedName>
</protein>
<accession>A0A3B7LWT2</accession>
<dbReference type="EMBL" id="CP032134">
    <property type="protein sequence ID" value="AXY57242.1"/>
    <property type="molecule type" value="Genomic_DNA"/>
</dbReference>
<evidence type="ECO:0000313" key="1">
    <source>
        <dbReference type="EMBL" id="AXY57242.1"/>
    </source>
</evidence>
<evidence type="ECO:0000313" key="2">
    <source>
        <dbReference type="Proteomes" id="UP000263753"/>
    </source>
</evidence>
<dbReference type="AlphaFoldDB" id="A0A3B7LWT2"/>
<dbReference type="KEGG" id="achi:CDG60_12115"/>
<reference evidence="2" key="1">
    <citation type="submission" date="2018-09" db="EMBL/GenBank/DDBJ databases">
        <title>The complete genome of Acinetobacter sp. strain WCHAc010005.</title>
        <authorList>
            <person name="Hu Y."/>
            <person name="Long H."/>
            <person name="Feng Y."/>
            <person name="Zong Z."/>
        </authorList>
    </citation>
    <scope>NUCLEOTIDE SEQUENCE [LARGE SCALE GENOMIC DNA]</scope>
    <source>
        <strain evidence="2">WCHAc010005</strain>
    </source>
</reference>
<gene>
    <name evidence="1" type="ORF">CDG60_12115</name>
</gene>
<sequence>MALINTDGISSTEFMQNIRRKFHNPNHSREFYIHSALLTVHFDGSFECLQRLDQMITAYRKQVGPLNEDFTSDPTKVNALILIASYIGAFFCQKTGKPEIWFSQAEIFSNSDQVCSTPLDNLLHSYAVMDDQQAFFPLQLLYQHLSVSEELTPSVSQKIEARILSHLLRHVAETEAYNKEMHFLQKMYLKNYPLDKENTFQPLINLCNLDYSTDSLDRLDELLREIRQQYRLMPEAFLKKPENHNFILFVSGYLGRIIAQQSAATLRWLPPEQKNNIIDKTARDYIGHLRVAQINQHLVFVAQHVCDFLFSPLVQTSSKIYTANMVDKIRSESTPIYLVPHLSPTTASPFYNVLFQAGRLAGYLFQQLFNTAEQRSTAVTPTSFPQGNTFISHPDSVDHALKQLHSNSDQHEYNALGYVTQVYLPHLCTQAITLNIRDFTTSSMNLCLNIPFFESDDYRGFCILQPYMFSSDISTETHMQEIYNSMGAFYEGLHHFEQSIAEPERIWKNYYSPGKHPYPGIFPTVQPSEFSFKK</sequence>